<evidence type="ECO:0000256" key="5">
    <source>
        <dbReference type="ARBA" id="ARBA00022989"/>
    </source>
</evidence>
<dbReference type="HAMAP" id="MF_00454">
    <property type="entry name" value="FluC"/>
    <property type="match status" value="1"/>
</dbReference>
<keyword evidence="12" id="KW-0479">Metal-binding</keyword>
<sequence length="128" mass="14119">MKTLLFIAVGGATGAVLRFIITDLMARLLGRSFPYGVLTVNLFGSMLMGVMFILVQQQMLNTHSWRPFVMVGMLGALTTFSSFSLDTVLLLEHGQWLKAVLNVCLNVVCCIMFTYFGMQITGSLIASR</sequence>
<keyword evidence="7 12" id="KW-0406">Ion transport</keyword>
<comment type="function">
    <text evidence="12">Fluoride-specific ion channel. Important for reducing fluoride concentration in the cell, thus reducing its toxicity.</text>
</comment>
<dbReference type="EMBL" id="MDKE01000040">
    <property type="protein sequence ID" value="OIN07116.1"/>
    <property type="molecule type" value="Genomic_DNA"/>
</dbReference>
<feature type="transmembrane region" description="Helical" evidence="12">
    <location>
        <begin position="34"/>
        <end position="55"/>
    </location>
</feature>
<evidence type="ECO:0000313" key="14">
    <source>
        <dbReference type="Proteomes" id="UP000243073"/>
    </source>
</evidence>
<comment type="caution">
    <text evidence="13">The sequence shown here is derived from an EMBL/GenBank/DDBJ whole genome shotgun (WGS) entry which is preliminary data.</text>
</comment>
<evidence type="ECO:0000256" key="11">
    <source>
        <dbReference type="ARBA" id="ARBA00035585"/>
    </source>
</evidence>
<feature type="transmembrane region" description="Helical" evidence="12">
    <location>
        <begin position="96"/>
        <end position="118"/>
    </location>
</feature>
<feature type="binding site" evidence="12">
    <location>
        <position position="75"/>
    </location>
    <ligand>
        <name>Na(+)</name>
        <dbReference type="ChEBI" id="CHEBI:29101"/>
        <note>structural</note>
    </ligand>
</feature>
<feature type="binding site" evidence="12">
    <location>
        <position position="78"/>
    </location>
    <ligand>
        <name>Na(+)</name>
        <dbReference type="ChEBI" id="CHEBI:29101"/>
        <note>structural</note>
    </ligand>
</feature>
<dbReference type="InterPro" id="IPR003691">
    <property type="entry name" value="FluC"/>
</dbReference>
<dbReference type="GO" id="GO:0005886">
    <property type="term" value="C:plasma membrane"/>
    <property type="evidence" value="ECO:0007669"/>
    <property type="project" value="UniProtKB-SubCell"/>
</dbReference>
<comment type="subcellular location">
    <subcellularLocation>
        <location evidence="1 12">Cell membrane</location>
        <topology evidence="1 12">Multi-pass membrane protein</topology>
    </subcellularLocation>
</comment>
<proteinExistence type="inferred from homology"/>
<dbReference type="GO" id="GO:0140114">
    <property type="term" value="P:cellular detoxification of fluoride"/>
    <property type="evidence" value="ECO:0007669"/>
    <property type="project" value="UniProtKB-UniRule"/>
</dbReference>
<organism evidence="13 14">
    <name type="scientific">Oceanisphaera psychrotolerans</name>
    <dbReference type="NCBI Taxonomy" id="1414654"/>
    <lineage>
        <taxon>Bacteria</taxon>
        <taxon>Pseudomonadati</taxon>
        <taxon>Pseudomonadota</taxon>
        <taxon>Gammaproteobacteria</taxon>
        <taxon>Aeromonadales</taxon>
        <taxon>Aeromonadaceae</taxon>
        <taxon>Oceanisphaera</taxon>
    </lineage>
</organism>
<evidence type="ECO:0000256" key="1">
    <source>
        <dbReference type="ARBA" id="ARBA00004651"/>
    </source>
</evidence>
<dbReference type="PANTHER" id="PTHR28259">
    <property type="entry name" value="FLUORIDE EXPORT PROTEIN 1-RELATED"/>
    <property type="match status" value="1"/>
</dbReference>
<name>A0A1J4QAU9_9GAMM</name>
<feature type="transmembrane region" description="Helical" evidence="12">
    <location>
        <begin position="67"/>
        <end position="90"/>
    </location>
</feature>
<evidence type="ECO:0000256" key="6">
    <source>
        <dbReference type="ARBA" id="ARBA00023053"/>
    </source>
</evidence>
<evidence type="ECO:0000256" key="4">
    <source>
        <dbReference type="ARBA" id="ARBA00022692"/>
    </source>
</evidence>
<comment type="activity regulation">
    <text evidence="12">Na(+) is not transported, but it plays an essential structural role and its presence is essential for fluoride channel function.</text>
</comment>
<keyword evidence="9 12" id="KW-0407">Ion channel</keyword>
<keyword evidence="12" id="KW-0813">Transport</keyword>
<evidence type="ECO:0000256" key="3">
    <source>
        <dbReference type="ARBA" id="ARBA00022519"/>
    </source>
</evidence>
<dbReference type="GO" id="GO:0062054">
    <property type="term" value="F:fluoride channel activity"/>
    <property type="evidence" value="ECO:0007669"/>
    <property type="project" value="UniProtKB-UniRule"/>
</dbReference>
<evidence type="ECO:0000256" key="10">
    <source>
        <dbReference type="ARBA" id="ARBA00035120"/>
    </source>
</evidence>
<dbReference type="Pfam" id="PF02537">
    <property type="entry name" value="CRCB"/>
    <property type="match status" value="1"/>
</dbReference>
<evidence type="ECO:0000313" key="13">
    <source>
        <dbReference type="EMBL" id="OIN07116.1"/>
    </source>
</evidence>
<keyword evidence="14" id="KW-1185">Reference proteome</keyword>
<accession>A0A1J4QAU9</accession>
<dbReference type="RefSeq" id="WP_071473523.1">
    <property type="nucleotide sequence ID" value="NZ_MDKE01000040.1"/>
</dbReference>
<dbReference type="NCBIfam" id="TIGR00494">
    <property type="entry name" value="crcB"/>
    <property type="match status" value="1"/>
</dbReference>
<dbReference type="PANTHER" id="PTHR28259:SF1">
    <property type="entry name" value="FLUORIDE EXPORT PROTEIN 1-RELATED"/>
    <property type="match status" value="1"/>
</dbReference>
<keyword evidence="5 12" id="KW-1133">Transmembrane helix</keyword>
<evidence type="ECO:0000256" key="9">
    <source>
        <dbReference type="ARBA" id="ARBA00023303"/>
    </source>
</evidence>
<evidence type="ECO:0000256" key="8">
    <source>
        <dbReference type="ARBA" id="ARBA00023136"/>
    </source>
</evidence>
<dbReference type="STRING" id="1414654.BFR47_16945"/>
<protein>
    <recommendedName>
        <fullName evidence="12">Fluoride-specific ion channel FluC</fullName>
    </recommendedName>
</protein>
<keyword evidence="2 12" id="KW-1003">Cell membrane</keyword>
<keyword evidence="8 12" id="KW-0472">Membrane</keyword>
<keyword evidence="6 12" id="KW-0915">Sodium</keyword>
<comment type="similarity">
    <text evidence="10 12">Belongs to the fluoride channel Fluc/FEX (TC 1.A.43) family.</text>
</comment>
<evidence type="ECO:0000256" key="2">
    <source>
        <dbReference type="ARBA" id="ARBA00022475"/>
    </source>
</evidence>
<dbReference type="AlphaFoldDB" id="A0A1J4QAU9"/>
<keyword evidence="3" id="KW-0997">Cell inner membrane</keyword>
<evidence type="ECO:0000256" key="7">
    <source>
        <dbReference type="ARBA" id="ARBA00023065"/>
    </source>
</evidence>
<reference evidence="13 14" key="1">
    <citation type="submission" date="2016-07" db="EMBL/GenBank/DDBJ databases">
        <title>Draft Genome Sequence of Oceanisphaera psychrotolerans, isolated from coastal sediment samples.</title>
        <authorList>
            <person name="Zhuo S."/>
            <person name="Ruan Z."/>
        </authorList>
    </citation>
    <scope>NUCLEOTIDE SEQUENCE [LARGE SCALE GENOMIC DNA]</scope>
    <source>
        <strain evidence="13 14">LAM-WHM-ZC</strain>
    </source>
</reference>
<dbReference type="Proteomes" id="UP000243073">
    <property type="component" value="Unassembled WGS sequence"/>
</dbReference>
<gene>
    <name evidence="12" type="primary">fluC</name>
    <name evidence="12" type="synonym">crcB</name>
    <name evidence="13" type="ORF">BFR47_16945</name>
</gene>
<evidence type="ECO:0000256" key="12">
    <source>
        <dbReference type="HAMAP-Rule" id="MF_00454"/>
    </source>
</evidence>
<dbReference type="GO" id="GO:0046872">
    <property type="term" value="F:metal ion binding"/>
    <property type="evidence" value="ECO:0007669"/>
    <property type="project" value="UniProtKB-KW"/>
</dbReference>
<dbReference type="OrthoDB" id="9806299at2"/>
<keyword evidence="4 12" id="KW-0812">Transmembrane</keyword>
<comment type="catalytic activity">
    <reaction evidence="11">
        <text>fluoride(in) = fluoride(out)</text>
        <dbReference type="Rhea" id="RHEA:76159"/>
        <dbReference type="ChEBI" id="CHEBI:17051"/>
    </reaction>
    <physiologicalReaction direction="left-to-right" evidence="11">
        <dbReference type="Rhea" id="RHEA:76160"/>
    </physiologicalReaction>
</comment>